<keyword evidence="2" id="KW-1185">Reference proteome</keyword>
<dbReference type="EMBL" id="JBHFNR010000227">
    <property type="protein sequence ID" value="MFB2896961.1"/>
    <property type="molecule type" value="Genomic_DNA"/>
</dbReference>
<protein>
    <submittedName>
        <fullName evidence="1">Uncharacterized protein</fullName>
    </submittedName>
</protein>
<dbReference type="RefSeq" id="WP_413266579.1">
    <property type="nucleotide sequence ID" value="NZ_JBHFNR010000227.1"/>
</dbReference>
<dbReference type="Proteomes" id="UP001576784">
    <property type="component" value="Unassembled WGS sequence"/>
</dbReference>
<comment type="caution">
    <text evidence="1">The sequence shown here is derived from an EMBL/GenBank/DDBJ whole genome shotgun (WGS) entry which is preliminary data.</text>
</comment>
<proteinExistence type="predicted"/>
<organism evidence="1 2">
    <name type="scientific">Floridaenema flaviceps BLCC-F50</name>
    <dbReference type="NCBI Taxonomy" id="3153642"/>
    <lineage>
        <taxon>Bacteria</taxon>
        <taxon>Bacillati</taxon>
        <taxon>Cyanobacteriota</taxon>
        <taxon>Cyanophyceae</taxon>
        <taxon>Oscillatoriophycideae</taxon>
        <taxon>Aerosakkonematales</taxon>
        <taxon>Aerosakkonemataceae</taxon>
        <taxon>Floridanema</taxon>
        <taxon>Floridanema flaviceps</taxon>
    </lineage>
</organism>
<reference evidence="1 2" key="1">
    <citation type="submission" date="2024-09" db="EMBL/GenBank/DDBJ databases">
        <title>Floridaenema gen nov. (Aerosakkonemataceae, Aerosakkonematales ord. nov., Cyanobacteria) from benthic tropical and subtropical fresh waters, with the description of four new species.</title>
        <authorList>
            <person name="Moretto J.A."/>
            <person name="Berthold D.E."/>
            <person name="Lefler F.W."/>
            <person name="Huang I.-S."/>
            <person name="Laughinghouse H. IV."/>
        </authorList>
    </citation>
    <scope>NUCLEOTIDE SEQUENCE [LARGE SCALE GENOMIC DNA]</scope>
    <source>
        <strain evidence="1 2">BLCC-F50</strain>
    </source>
</reference>
<evidence type="ECO:0000313" key="1">
    <source>
        <dbReference type="EMBL" id="MFB2896961.1"/>
    </source>
</evidence>
<evidence type="ECO:0000313" key="2">
    <source>
        <dbReference type="Proteomes" id="UP001576784"/>
    </source>
</evidence>
<accession>A0ABV4XZ58</accession>
<name>A0ABV4XZ58_9CYAN</name>
<gene>
    <name evidence="1" type="ORF">ACE1CI_28945</name>
</gene>
<sequence length="50" mass="5729">MTIPSEILALIDRLNQELNETEQELISGLNRIRPLLSIFPDNNLLIGYFS</sequence>